<gene>
    <name evidence="2" type="ORF">JHE00_11390</name>
</gene>
<evidence type="ECO:0000256" key="1">
    <source>
        <dbReference type="SAM" id="MobiDB-lite"/>
    </source>
</evidence>
<dbReference type="EMBL" id="JAENJH010000002">
    <property type="protein sequence ID" value="MBK1784930.1"/>
    <property type="molecule type" value="Genomic_DNA"/>
</dbReference>
<evidence type="ECO:0000313" key="2">
    <source>
        <dbReference type="EMBL" id="MBK1784930.1"/>
    </source>
</evidence>
<evidence type="ECO:0000313" key="3">
    <source>
        <dbReference type="Proteomes" id="UP000635245"/>
    </source>
</evidence>
<name>A0A934V594_9PSEU</name>
<comment type="caution">
    <text evidence="2">The sequence shown here is derived from an EMBL/GenBank/DDBJ whole genome shotgun (WGS) entry which is preliminary data.</text>
</comment>
<feature type="region of interest" description="Disordered" evidence="1">
    <location>
        <begin position="1"/>
        <end position="105"/>
    </location>
</feature>
<feature type="compositionally biased region" description="Acidic residues" evidence="1">
    <location>
        <begin position="62"/>
        <end position="76"/>
    </location>
</feature>
<feature type="compositionally biased region" description="Acidic residues" evidence="1">
    <location>
        <begin position="29"/>
        <end position="45"/>
    </location>
</feature>
<feature type="compositionally biased region" description="Gly residues" evidence="1">
    <location>
        <begin position="228"/>
        <end position="237"/>
    </location>
</feature>
<proteinExistence type="predicted"/>
<sequence>MAVFAAPAVAQDEEGLTSPEVTTSTSAEPTDDAEEPTTEPSEPGDEPAPSDPSDEPSPTTDPEPEPEDPGTSEPDEPTTPPTSDTDEPSEPELPPFEDNAGYGFDIDPETGLGMLIIACVAGEPTGLTSPHFDVLEGPWQDEVDGRYWGYMVQLRDGMTFESGNVLGEWVCGGDDTDHGDGGTDNGDGGTIGGGSTPIAPVPGAADAGSWQSDNGGDAQVGFAPKGGVETGAGGARG</sequence>
<dbReference type="Proteomes" id="UP000635245">
    <property type="component" value="Unassembled WGS sequence"/>
</dbReference>
<protein>
    <submittedName>
        <fullName evidence="2">Uncharacterized protein</fullName>
    </submittedName>
</protein>
<organism evidence="2 3">
    <name type="scientific">Prauserella cavernicola</name>
    <dbReference type="NCBI Taxonomy" id="2800127"/>
    <lineage>
        <taxon>Bacteria</taxon>
        <taxon>Bacillati</taxon>
        <taxon>Actinomycetota</taxon>
        <taxon>Actinomycetes</taxon>
        <taxon>Pseudonocardiales</taxon>
        <taxon>Pseudonocardiaceae</taxon>
        <taxon>Prauserella</taxon>
    </lineage>
</organism>
<feature type="compositionally biased region" description="Gly residues" evidence="1">
    <location>
        <begin position="182"/>
        <end position="195"/>
    </location>
</feature>
<dbReference type="AlphaFoldDB" id="A0A934V594"/>
<reference evidence="2" key="1">
    <citation type="submission" date="2020-12" db="EMBL/GenBank/DDBJ databases">
        <title>Prauserella sp. ASG 168, a novel actinomycete isolated from cave rock.</title>
        <authorList>
            <person name="Suriyachadkun C."/>
        </authorList>
    </citation>
    <scope>NUCLEOTIDE SEQUENCE</scope>
    <source>
        <strain evidence="2">ASG 168</strain>
    </source>
</reference>
<feature type="region of interest" description="Disordered" evidence="1">
    <location>
        <begin position="174"/>
        <end position="237"/>
    </location>
</feature>
<accession>A0A934V594</accession>
<keyword evidence="3" id="KW-1185">Reference proteome</keyword>